<gene>
    <name evidence="15" type="ORF">FHS89_001462</name>
</gene>
<keyword evidence="9" id="KW-0418">Kinase</keyword>
<dbReference type="GO" id="GO:0006744">
    <property type="term" value="P:ubiquinone biosynthetic process"/>
    <property type="evidence" value="ECO:0007669"/>
    <property type="project" value="UniProtKB-UniPathway"/>
</dbReference>
<evidence type="ECO:0000313" key="15">
    <source>
        <dbReference type="EMBL" id="MBB5515450.1"/>
    </source>
</evidence>
<comment type="similarity">
    <text evidence="2">Belongs to the protein kinase superfamily. ADCK protein kinase family.</text>
</comment>
<dbReference type="InterPro" id="IPR010232">
    <property type="entry name" value="UbiB"/>
</dbReference>
<dbReference type="GO" id="GO:0016301">
    <property type="term" value="F:kinase activity"/>
    <property type="evidence" value="ECO:0007669"/>
    <property type="project" value="UniProtKB-KW"/>
</dbReference>
<dbReference type="Pfam" id="PF03109">
    <property type="entry name" value="ABC1"/>
    <property type="match status" value="1"/>
</dbReference>
<keyword evidence="10" id="KW-0067">ATP-binding</keyword>
<proteinExistence type="inferred from homology"/>
<feature type="transmembrane region" description="Helical" evidence="13">
    <location>
        <begin position="488"/>
        <end position="509"/>
    </location>
</feature>
<reference evidence="15 16" key="1">
    <citation type="submission" date="2020-08" db="EMBL/GenBank/DDBJ databases">
        <title>Genomic Encyclopedia of Type Strains, Phase IV (KMG-IV): sequencing the most valuable type-strain genomes for metagenomic binning, comparative biology and taxonomic classification.</title>
        <authorList>
            <person name="Goeker M."/>
        </authorList>
    </citation>
    <scope>NUCLEOTIDE SEQUENCE [LARGE SCALE GENOMIC DNA]</scope>
    <source>
        <strain evidence="15 16">DSM 103377</strain>
    </source>
</reference>
<keyword evidence="8" id="KW-0547">Nucleotide-binding</keyword>
<keyword evidence="11 13" id="KW-1133">Transmembrane helix</keyword>
<dbReference type="GO" id="GO:0005524">
    <property type="term" value="F:ATP binding"/>
    <property type="evidence" value="ECO:0007669"/>
    <property type="project" value="UniProtKB-KW"/>
</dbReference>
<evidence type="ECO:0000256" key="5">
    <source>
        <dbReference type="ARBA" id="ARBA00022679"/>
    </source>
</evidence>
<evidence type="ECO:0000256" key="1">
    <source>
        <dbReference type="ARBA" id="ARBA00005020"/>
    </source>
</evidence>
<comment type="pathway">
    <text evidence="1">Cofactor biosynthesis; ubiquinone biosynthesis [regulation].</text>
</comment>
<keyword evidence="12 13" id="KW-0472">Membrane</keyword>
<evidence type="ECO:0000256" key="12">
    <source>
        <dbReference type="ARBA" id="ARBA00023136"/>
    </source>
</evidence>
<evidence type="ECO:0000256" key="6">
    <source>
        <dbReference type="ARBA" id="ARBA00022688"/>
    </source>
</evidence>
<comment type="caution">
    <text evidence="15">The sequence shown here is derived from an EMBL/GenBank/DDBJ whole genome shotgun (WGS) entry which is preliminary data.</text>
</comment>
<protein>
    <submittedName>
        <fullName evidence="15">Ubiquinone biosynthesis protein</fullName>
    </submittedName>
</protein>
<keyword evidence="3" id="KW-1003">Cell membrane</keyword>
<evidence type="ECO:0000259" key="14">
    <source>
        <dbReference type="Pfam" id="PF03109"/>
    </source>
</evidence>
<dbReference type="EMBL" id="JACIJS010000004">
    <property type="protein sequence ID" value="MBB5515450.1"/>
    <property type="molecule type" value="Genomic_DNA"/>
</dbReference>
<keyword evidence="4" id="KW-0997">Cell inner membrane</keyword>
<evidence type="ECO:0000256" key="7">
    <source>
        <dbReference type="ARBA" id="ARBA00022692"/>
    </source>
</evidence>
<evidence type="ECO:0000256" key="2">
    <source>
        <dbReference type="ARBA" id="ARBA00009670"/>
    </source>
</evidence>
<evidence type="ECO:0000256" key="8">
    <source>
        <dbReference type="ARBA" id="ARBA00022741"/>
    </source>
</evidence>
<dbReference type="PANTHER" id="PTHR10566">
    <property type="entry name" value="CHAPERONE-ACTIVITY OF BC1 COMPLEX CABC1 -RELATED"/>
    <property type="match status" value="1"/>
</dbReference>
<evidence type="ECO:0000313" key="16">
    <source>
        <dbReference type="Proteomes" id="UP000553766"/>
    </source>
</evidence>
<dbReference type="CDD" id="cd13972">
    <property type="entry name" value="UbiB"/>
    <property type="match status" value="1"/>
</dbReference>
<dbReference type="InterPro" id="IPR004147">
    <property type="entry name" value="ABC1_dom"/>
</dbReference>
<name>A0A840WW90_9RHOB</name>
<feature type="domain" description="ABC1 atypical kinase-like" evidence="14">
    <location>
        <begin position="97"/>
        <end position="342"/>
    </location>
</feature>
<dbReference type="PANTHER" id="PTHR10566:SF113">
    <property type="entry name" value="PROTEIN ACTIVITY OF BC1 COMPLEX KINASE 7, CHLOROPLASTIC"/>
    <property type="match status" value="1"/>
</dbReference>
<dbReference type="InterPro" id="IPR050154">
    <property type="entry name" value="UbiB_kinase"/>
</dbReference>
<dbReference type="UniPathway" id="UPA00232"/>
<evidence type="ECO:0000256" key="10">
    <source>
        <dbReference type="ARBA" id="ARBA00022840"/>
    </source>
</evidence>
<keyword evidence="16" id="KW-1185">Reference proteome</keyword>
<evidence type="ECO:0000256" key="9">
    <source>
        <dbReference type="ARBA" id="ARBA00022777"/>
    </source>
</evidence>
<dbReference type="SUPFAM" id="SSF56112">
    <property type="entry name" value="Protein kinase-like (PK-like)"/>
    <property type="match status" value="1"/>
</dbReference>
<evidence type="ECO:0000256" key="4">
    <source>
        <dbReference type="ARBA" id="ARBA00022519"/>
    </source>
</evidence>
<evidence type="ECO:0000256" key="13">
    <source>
        <dbReference type="SAM" id="Phobius"/>
    </source>
</evidence>
<dbReference type="InterPro" id="IPR045308">
    <property type="entry name" value="UbiB_bact"/>
</dbReference>
<dbReference type="NCBIfam" id="TIGR01982">
    <property type="entry name" value="UbiB"/>
    <property type="match status" value="1"/>
</dbReference>
<keyword evidence="6" id="KW-0831">Ubiquinone biosynthesis</keyword>
<keyword evidence="5" id="KW-0808">Transferase</keyword>
<accession>A0A840WW90</accession>
<evidence type="ECO:0000256" key="3">
    <source>
        <dbReference type="ARBA" id="ARBA00022475"/>
    </source>
</evidence>
<sequence length="513" mass="56924">MSVFSNLWRLARTGTTFQRTGALDQAMEAMQAPRSLRIAGKVLLWPVQWLGLKGDPTLPPVVRAITALGPSYIKFGQILSTRPDVTGQELSMQLRILQDDLPPFSMAEARAEIAYDLGQPVEEVFSEFSEPIAAASIAQVHRARMRDTGEEVAVKVRRPGIAKAFRKDIDAFYFVASVIEFFAPKARRLKPRDVVAHFDQTVQGEIDFRLECAAAAEFGANTAQDEGFRVPAVMWGASGSRVMTTEWISGTNFGDIDELRARGIDMTEMAERVNQMFLSHALRDGLFHGDMHHGNLKVDEAGNLVALDFGIMGRIDAYTRRVYAEILFGFLSKDYKRVAEVHFEAGYVPADKDVDQFAQALRSIAEPIFGQDASKISMARLLAHLFNVTEQFGMETRTELLLLQRTMVVAEGVGRSLDPNMNMWRYAKPIVEKYIRDNLGPKAIARDLAETVKVLARFGPLLPRMAEDALIRANATPPPAKDNRIPGWMWFLSGMGCAGGVLVVIWATLSALG</sequence>
<dbReference type="Proteomes" id="UP000553766">
    <property type="component" value="Unassembled WGS sequence"/>
</dbReference>
<evidence type="ECO:0000256" key="11">
    <source>
        <dbReference type="ARBA" id="ARBA00022989"/>
    </source>
</evidence>
<dbReference type="InterPro" id="IPR011009">
    <property type="entry name" value="Kinase-like_dom_sf"/>
</dbReference>
<keyword evidence="7 13" id="KW-0812">Transmembrane</keyword>
<dbReference type="AlphaFoldDB" id="A0A840WW90"/>
<organism evidence="15 16">
    <name type="scientific">Rubricella aquisinus</name>
    <dbReference type="NCBI Taxonomy" id="2028108"/>
    <lineage>
        <taxon>Bacteria</taxon>
        <taxon>Pseudomonadati</taxon>
        <taxon>Pseudomonadota</taxon>
        <taxon>Alphaproteobacteria</taxon>
        <taxon>Rhodobacterales</taxon>
        <taxon>Paracoccaceae</taxon>
        <taxon>Rubricella</taxon>
    </lineage>
</organism>
<keyword evidence="15" id="KW-0830">Ubiquinone</keyword>
<dbReference type="RefSeq" id="WP_184010077.1">
    <property type="nucleotide sequence ID" value="NZ_JACIJS010000004.1"/>
</dbReference>